<dbReference type="InterPro" id="IPR038063">
    <property type="entry name" value="Transpep_catalytic_dom"/>
</dbReference>
<protein>
    <submittedName>
        <fullName evidence="12">L,D-transpeptidase</fullName>
    </submittedName>
</protein>
<proteinExistence type="inferred from homology"/>
<dbReference type="CDD" id="cd16913">
    <property type="entry name" value="YkuD_like"/>
    <property type="match status" value="1"/>
</dbReference>
<keyword evidence="3" id="KW-0328">Glycosyltransferase</keyword>
<comment type="caution">
    <text evidence="12">The sequence shown here is derived from an EMBL/GenBank/DDBJ whole genome shotgun (WGS) entry which is preliminary data.</text>
</comment>
<keyword evidence="10" id="KW-0732">Signal</keyword>
<evidence type="ECO:0000256" key="1">
    <source>
        <dbReference type="ARBA" id="ARBA00004752"/>
    </source>
</evidence>
<evidence type="ECO:0000256" key="4">
    <source>
        <dbReference type="ARBA" id="ARBA00022679"/>
    </source>
</evidence>
<feature type="domain" description="L,D-TPase catalytic" evidence="11">
    <location>
        <begin position="72"/>
        <end position="205"/>
    </location>
</feature>
<evidence type="ECO:0000256" key="10">
    <source>
        <dbReference type="SAM" id="SignalP"/>
    </source>
</evidence>
<keyword evidence="5" id="KW-0378">Hydrolase</keyword>
<dbReference type="GO" id="GO:0071972">
    <property type="term" value="F:peptidoglycan L,D-transpeptidase activity"/>
    <property type="evidence" value="ECO:0007669"/>
    <property type="project" value="TreeGrafter"/>
</dbReference>
<evidence type="ECO:0000256" key="3">
    <source>
        <dbReference type="ARBA" id="ARBA00022676"/>
    </source>
</evidence>
<gene>
    <name evidence="12" type="ORF">DI565_06700</name>
</gene>
<dbReference type="Pfam" id="PF03734">
    <property type="entry name" value="YkuD"/>
    <property type="match status" value="1"/>
</dbReference>
<comment type="similarity">
    <text evidence="2">Belongs to the YkuD family.</text>
</comment>
<evidence type="ECO:0000256" key="6">
    <source>
        <dbReference type="ARBA" id="ARBA00022960"/>
    </source>
</evidence>
<evidence type="ECO:0000259" key="11">
    <source>
        <dbReference type="PROSITE" id="PS52029"/>
    </source>
</evidence>
<dbReference type="GO" id="GO:0005576">
    <property type="term" value="C:extracellular region"/>
    <property type="evidence" value="ECO:0007669"/>
    <property type="project" value="TreeGrafter"/>
</dbReference>
<keyword evidence="6 9" id="KW-0133">Cell shape</keyword>
<dbReference type="PANTHER" id="PTHR30582">
    <property type="entry name" value="L,D-TRANSPEPTIDASE"/>
    <property type="match status" value="1"/>
</dbReference>
<reference evidence="12 13" key="1">
    <citation type="submission" date="2017-08" db="EMBL/GenBank/DDBJ databases">
        <title>Infants hospitalized years apart are colonized by the same room-sourced microbial strains.</title>
        <authorList>
            <person name="Brooks B."/>
            <person name="Olm M.R."/>
            <person name="Firek B.A."/>
            <person name="Baker R."/>
            <person name="Thomas B.C."/>
            <person name="Morowitz M.J."/>
            <person name="Banfield J.F."/>
        </authorList>
    </citation>
    <scope>NUCLEOTIDE SEQUENCE [LARGE SCALE GENOMIC DNA]</scope>
    <source>
        <strain evidence="12">S2_005_003_R2_43</strain>
    </source>
</reference>
<evidence type="ECO:0000256" key="7">
    <source>
        <dbReference type="ARBA" id="ARBA00022984"/>
    </source>
</evidence>
<evidence type="ECO:0000256" key="5">
    <source>
        <dbReference type="ARBA" id="ARBA00022801"/>
    </source>
</evidence>
<dbReference type="GO" id="GO:0018104">
    <property type="term" value="P:peptidoglycan-protein cross-linking"/>
    <property type="evidence" value="ECO:0007669"/>
    <property type="project" value="TreeGrafter"/>
</dbReference>
<dbReference type="PROSITE" id="PS52029">
    <property type="entry name" value="LD_TPASE"/>
    <property type="match status" value="1"/>
</dbReference>
<evidence type="ECO:0000313" key="12">
    <source>
        <dbReference type="EMBL" id="PZQ17067.1"/>
    </source>
</evidence>
<dbReference type="Gene3D" id="2.40.440.10">
    <property type="entry name" value="L,D-transpeptidase catalytic domain-like"/>
    <property type="match status" value="1"/>
</dbReference>
<dbReference type="Proteomes" id="UP000249577">
    <property type="component" value="Unassembled WGS sequence"/>
</dbReference>
<dbReference type="UniPathway" id="UPA00219"/>
<dbReference type="InterPro" id="IPR050979">
    <property type="entry name" value="LD-transpeptidase"/>
</dbReference>
<dbReference type="InterPro" id="IPR005490">
    <property type="entry name" value="LD_TPept_cat_dom"/>
</dbReference>
<feature type="chain" id="PRO_5015946191" evidence="10">
    <location>
        <begin position="27"/>
        <end position="205"/>
    </location>
</feature>
<dbReference type="GO" id="GO:0071555">
    <property type="term" value="P:cell wall organization"/>
    <property type="evidence" value="ECO:0007669"/>
    <property type="project" value="UniProtKB-UniRule"/>
</dbReference>
<keyword evidence="4" id="KW-0808">Transferase</keyword>
<dbReference type="SUPFAM" id="SSF141523">
    <property type="entry name" value="L,D-transpeptidase catalytic domain-like"/>
    <property type="match status" value="1"/>
</dbReference>
<keyword evidence="8 9" id="KW-0961">Cell wall biogenesis/degradation</keyword>
<dbReference type="FunFam" id="2.40.440.10:FF:000002">
    <property type="entry name" value="L,D-transpeptidase ErfK/SrfK"/>
    <property type="match status" value="1"/>
</dbReference>
<sequence length="205" mass="22146">MTTDRFRPARTAAGLAFVAAASLALAACGTAGGGGQTREEAIAFAMSKSYPSALPVQYRKTDVADPTGEAPGTIVIETGQRYLYLVEPNGRALRYGVGVGKEGFGWSGEATVQNKQEWPDWVPPPEMLERRPDLPLRMSGGPENPLGARAMYLWKDGKDTLFRIHGTNEPLTIGKAMSSGCIRMINFDVVDLYSRVPIGTKVVVR</sequence>
<dbReference type="GO" id="GO:0016757">
    <property type="term" value="F:glycosyltransferase activity"/>
    <property type="evidence" value="ECO:0007669"/>
    <property type="project" value="UniProtKB-KW"/>
</dbReference>
<feature type="active site" description="Nucleophile" evidence="9">
    <location>
        <position position="181"/>
    </location>
</feature>
<evidence type="ECO:0000256" key="8">
    <source>
        <dbReference type="ARBA" id="ARBA00023316"/>
    </source>
</evidence>
<name>A0A2W5MB78_ANCNO</name>
<evidence type="ECO:0000313" key="13">
    <source>
        <dbReference type="Proteomes" id="UP000249577"/>
    </source>
</evidence>
<dbReference type="AlphaFoldDB" id="A0A2W5MB78"/>
<accession>A0A2W5MB78</accession>
<keyword evidence="7 9" id="KW-0573">Peptidoglycan synthesis</keyword>
<feature type="active site" description="Proton donor/acceptor" evidence="9">
    <location>
        <position position="165"/>
    </location>
</feature>
<evidence type="ECO:0000256" key="9">
    <source>
        <dbReference type="PROSITE-ProRule" id="PRU01373"/>
    </source>
</evidence>
<dbReference type="EMBL" id="QFPN01000003">
    <property type="protein sequence ID" value="PZQ17067.1"/>
    <property type="molecule type" value="Genomic_DNA"/>
</dbReference>
<feature type="signal peptide" evidence="10">
    <location>
        <begin position="1"/>
        <end position="26"/>
    </location>
</feature>
<evidence type="ECO:0000256" key="2">
    <source>
        <dbReference type="ARBA" id="ARBA00005992"/>
    </source>
</evidence>
<comment type="pathway">
    <text evidence="1 9">Cell wall biogenesis; peptidoglycan biosynthesis.</text>
</comment>
<organism evidence="12 13">
    <name type="scientific">Ancylobacter novellus</name>
    <name type="common">Thiobacillus novellus</name>
    <dbReference type="NCBI Taxonomy" id="921"/>
    <lineage>
        <taxon>Bacteria</taxon>
        <taxon>Pseudomonadati</taxon>
        <taxon>Pseudomonadota</taxon>
        <taxon>Alphaproteobacteria</taxon>
        <taxon>Hyphomicrobiales</taxon>
        <taxon>Xanthobacteraceae</taxon>
        <taxon>Ancylobacter</taxon>
    </lineage>
</organism>
<dbReference type="GO" id="GO:0008360">
    <property type="term" value="P:regulation of cell shape"/>
    <property type="evidence" value="ECO:0007669"/>
    <property type="project" value="UniProtKB-UniRule"/>
</dbReference>
<dbReference type="PROSITE" id="PS51257">
    <property type="entry name" value="PROKAR_LIPOPROTEIN"/>
    <property type="match status" value="1"/>
</dbReference>
<dbReference type="PANTHER" id="PTHR30582:SF24">
    <property type="entry name" value="L,D-TRANSPEPTIDASE ERFK_SRFK-RELATED"/>
    <property type="match status" value="1"/>
</dbReference>